<dbReference type="GO" id="GO:0001578">
    <property type="term" value="P:microtubule bundle formation"/>
    <property type="evidence" value="ECO:0000318"/>
    <property type="project" value="GO_Central"/>
</dbReference>
<feature type="compositionally biased region" description="Basic and acidic residues" evidence="1">
    <location>
        <begin position="1810"/>
        <end position="1826"/>
    </location>
</feature>
<feature type="compositionally biased region" description="Polar residues" evidence="1">
    <location>
        <begin position="1615"/>
        <end position="1637"/>
    </location>
</feature>
<feature type="compositionally biased region" description="Polar residues" evidence="1">
    <location>
        <begin position="1344"/>
        <end position="1357"/>
    </location>
</feature>
<reference evidence="3" key="2">
    <citation type="submission" date="2025-08" db="UniProtKB">
        <authorList>
            <consortium name="Ensembl"/>
        </authorList>
    </citation>
    <scope>IDENTIFICATION</scope>
</reference>
<feature type="compositionally biased region" description="Polar residues" evidence="1">
    <location>
        <begin position="818"/>
        <end position="835"/>
    </location>
</feature>
<feature type="compositionally biased region" description="Polar residues" evidence="1">
    <location>
        <begin position="869"/>
        <end position="893"/>
    </location>
</feature>
<proteinExistence type="predicted"/>
<dbReference type="HOGENOM" id="CLU_002885_0_0_1"/>
<sequence length="2025" mass="223370">MVESRHLEKRALWKRLSLDSSLVECMDSNKCIEELLKQLEEERRNVRREKLAAARLQREVARSKSEGTMREKLIHELEEERRLRLESEKRLQEVIVESELSRAQMVSMQQQFSRMEETVRNLLQTQGSLEQTAVDTVDIMKAYKDKLSEEVKRHKQTTEDMRLAAEEDSQSEGSSAEEERDKTKQLLERLRALEAENSALALENENQREQYERCLDEVANQVVQALLTQKDLREECLKLRTRVFDLEQQNRTLNVLFQQRVQPASGLLLQKLHSRIMDLSSGDLLLETERSKGFLQPRIPEIPLHESQQNVKPGISIMKCQSQLSLTVPTQLYPRSSCSSSELSLSSACSEYSSGSCTWNDGKSCSKMSSLTWEKRVSIGSSAPSNISCPAEEQPPTRKKESHILEGLKRLQKRKPMEPSSLKSKWGYKDCMNSNEGIYSPGIKCGGQGALKSQMPCKTTGLCTKREHGKKFTYESDSHDDADDESTNAPSLCQEIPIKDCRTYSKKLTHSVSDSLFSWEYSGKSVTGKPSYFNSKERPEKLTSFINGFLPGEKNCAILSPPVLQCEPSPTERDCALQLSDFDDLEVLEDLHVESGDEKTTAVHQLAEKQAEDTKRLSKEMDKEFTLQCQKYQSKSQQPDSRPKTFNLIKQHKVVKNALSEECITVVFDAEDGEPIELSSQQTGVISVTRNEISVGQQQTVSTAEYTKLIPQGKSNCQKGSNARNYTLLESPENQAEHQPDNMAERSVILSSACADTSSERVLSHIPQQQKLIKPIYSSVHKVNSSMQNASTQKANLTKIPSRGKGSPQKVSKVSAAEASNNSGTSTSSFQEKSPSSPPVKLSRYIKPHGGSCIQSPKAELGVSKYSCPPQQSSKIPNRNEWGKSSSTGNSGSPLLPRRHIEPVDYGEQPTRDRLCDARQTELRSPSPPPPPGRSASLLIRPNYENTPVALKPGAHLTGANALRGTPHLSQIHHQHQPPLPDMQHLNSPKGQYIMEPDASHCTEITPQKLVENANQHLQKSPGINQTPTKGSPKRATAKLYHPSSGFGYVPDFQESASKSSKKVPCFYNSQKGFSLQSTFSSKKGQTPENGFPLPYKTSSSLPISLQGHSPNTPESQSTQSSQVSPTSSSVGIIPQSSEEKLSKTRIPIGLKALVKSPPLLRKSYTVPGKQEKDSINSASKGTMTASHFSECDTSEGIADFEMETAKSDQEIKSETHSNPLSVETLETSVVSENGSPVCAKGDGESRLFKRSVSVTNKAHLKPALGMNGAKARSQSFSTHSGEKPSASILEGPGKIRTQIITNTAERGNSLTRQNSLIDGFQLKPATGQSESPSHSPRGVDVSYNRQGSHGSMSSPSKIALRTTPKGDGSKNTSVGDGSKSPPQKEARSLPLADRFGLKNSRRPVKVASHPLFDTVSSPVFSTEQTPEANGSRLFSPNRSELVRPLKKQDPTKGPEITENPVSPSVSTIEEKVMMGIQENMQKGQVQDKPQASETKQKTGSTLASWFGFRKSKLPALSGKKTDASKAKDDKKDIKIGSVLGGKQMKSDKKKDKKKHEPQCKYSQEQTKKAENSDKLGSIMDHCNSQQGQPMKQIQRSATCVGKDQFMKELLNRTVSKGSSQGPALPSISINSQGNQKKNNEIKGDMEIQSGAVIKPVPQKIHIITDNDEEPTMEPTCQDHMIGSSCQMRTLDSGIGTFPLPDSADRVTGRHLPKSESNPERVLSVSPEPTEHHALAALPKATTLEREVPSNCETCQDDPSSIGQSLSDPTVAPSRCVLQRHLSTPTISGIMKPQRPSEKEHITVPARIPEGHEKHTEKSRNSKEHNNLQTDRVLRVCTYSGSSSGTETESEYELHEPGPDVLVGQMKKHNQDDQDEQVVKKIVAGNSMSIMDFYQHKVYTHYGEEGHKDVPQYSFEHKESSTDTMAEDNPCETKQVEEKKQGPKMSDFSKISLESLNKINSNSGPFVEKERKTISKADGAKDEHCGTEEASSSCSDKPGVDNLESLSDSLYESFSSCASQGSNDV</sequence>
<dbReference type="PANTHER" id="PTHR21740">
    <property type="entry name" value="NCK-ASSOCIATED PROTEIN 5"/>
    <property type="match status" value="1"/>
</dbReference>
<feature type="region of interest" description="Disordered" evidence="1">
    <location>
        <begin position="1078"/>
        <end position="1148"/>
    </location>
</feature>
<dbReference type="PANTHER" id="PTHR21740:SF0">
    <property type="entry name" value="NCK-ASSOCIATED PROTEIN 5"/>
    <property type="match status" value="1"/>
</dbReference>
<dbReference type="OMA" id="RRDWAQC"/>
<feature type="compositionally biased region" description="Basic and acidic residues" evidence="1">
    <location>
        <begin position="149"/>
        <end position="165"/>
    </location>
</feature>
<feature type="region of interest" description="Disordered" evidence="1">
    <location>
        <begin position="784"/>
        <end position="910"/>
    </location>
</feature>
<dbReference type="STRING" id="7918.ENSLOCP00000003405"/>
<organism evidence="3 4">
    <name type="scientific">Lepisosteus oculatus</name>
    <name type="common">Spotted gar</name>
    <dbReference type="NCBI Taxonomy" id="7918"/>
    <lineage>
        <taxon>Eukaryota</taxon>
        <taxon>Metazoa</taxon>
        <taxon>Chordata</taxon>
        <taxon>Craniata</taxon>
        <taxon>Vertebrata</taxon>
        <taxon>Euteleostomi</taxon>
        <taxon>Actinopterygii</taxon>
        <taxon>Neopterygii</taxon>
        <taxon>Holostei</taxon>
        <taxon>Semionotiformes</taxon>
        <taxon>Lepisosteidae</taxon>
        <taxon>Lepisosteus</taxon>
    </lineage>
</organism>
<feature type="compositionally biased region" description="Polar residues" evidence="1">
    <location>
        <begin position="1481"/>
        <end position="1504"/>
    </location>
</feature>
<feature type="compositionally biased region" description="Polar residues" evidence="1">
    <location>
        <begin position="1299"/>
        <end position="1317"/>
    </location>
</feature>
<evidence type="ECO:0000313" key="3">
    <source>
        <dbReference type="Ensembl" id="ENSLOCP00000003405.1"/>
    </source>
</evidence>
<dbReference type="EMBL" id="AHAT01011577">
    <property type="status" value="NOT_ANNOTATED_CDS"/>
    <property type="molecule type" value="Genomic_DNA"/>
</dbReference>
<feature type="compositionally biased region" description="Polar residues" evidence="1">
    <location>
        <begin position="1217"/>
        <end position="1235"/>
    </location>
</feature>
<feature type="compositionally biased region" description="Basic and acidic residues" evidence="1">
    <location>
        <begin position="1967"/>
        <end position="1987"/>
    </location>
</feature>
<feature type="region of interest" description="Disordered" evidence="1">
    <location>
        <begin position="1162"/>
        <end position="1190"/>
    </location>
</feature>
<dbReference type="Pfam" id="PF15246">
    <property type="entry name" value="NCKAP5"/>
    <property type="match status" value="1"/>
</dbReference>
<feature type="region of interest" description="Disordered" evidence="1">
    <location>
        <begin position="1615"/>
        <end position="1638"/>
    </location>
</feature>
<feature type="compositionally biased region" description="Polar residues" evidence="1">
    <location>
        <begin position="1952"/>
        <end position="1964"/>
    </location>
</feature>
<feature type="region of interest" description="Disordered" evidence="1">
    <location>
        <begin position="1417"/>
        <end position="1468"/>
    </location>
</feature>
<dbReference type="InterPro" id="IPR032769">
    <property type="entry name" value="NCKAP5_C"/>
</dbReference>
<feature type="compositionally biased region" description="Low complexity" evidence="1">
    <location>
        <begin position="1110"/>
        <end position="1130"/>
    </location>
</feature>
<feature type="compositionally biased region" description="Polar residues" evidence="1">
    <location>
        <begin position="784"/>
        <end position="796"/>
    </location>
</feature>
<feature type="region of interest" description="Disordered" evidence="1">
    <location>
        <begin position="1264"/>
        <end position="1403"/>
    </location>
</feature>
<protein>
    <submittedName>
        <fullName evidence="3">NCK associated protein 5</fullName>
    </submittedName>
</protein>
<dbReference type="GO" id="GO:0007019">
    <property type="term" value="P:microtubule depolymerization"/>
    <property type="evidence" value="ECO:0000318"/>
    <property type="project" value="GO_Central"/>
</dbReference>
<dbReference type="Bgee" id="ENSLOCG00000002895">
    <property type="expression patterns" value="Expressed in camera-type eye and 10 other cell types or tissues"/>
</dbReference>
<evidence type="ECO:0000313" key="4">
    <source>
        <dbReference type="Proteomes" id="UP000018468"/>
    </source>
</evidence>
<dbReference type="GeneTree" id="ENSGT00530000063607"/>
<feature type="region of interest" description="Disordered" evidence="1">
    <location>
        <begin position="920"/>
        <end position="939"/>
    </location>
</feature>
<feature type="compositionally biased region" description="Polar residues" evidence="1">
    <location>
        <begin position="1176"/>
        <end position="1188"/>
    </location>
</feature>
<feature type="domain" description="Nck-associated protein 5 C-terminal" evidence="2">
    <location>
        <begin position="1466"/>
        <end position="1751"/>
    </location>
</feature>
<accession>W5M4U7</accession>
<keyword evidence="4" id="KW-1185">Reference proteome</keyword>
<dbReference type="Ensembl" id="ENSLOCT00000003412.1">
    <property type="protein sequence ID" value="ENSLOCP00000003405.1"/>
    <property type="gene ID" value="ENSLOCG00000002895.1"/>
</dbReference>
<dbReference type="GO" id="GO:0035371">
    <property type="term" value="C:microtubule plus-end"/>
    <property type="evidence" value="ECO:0000318"/>
    <property type="project" value="GO_Central"/>
</dbReference>
<feature type="compositionally biased region" description="Polar residues" evidence="1">
    <location>
        <begin position="1097"/>
        <end position="1109"/>
    </location>
</feature>
<feature type="region of interest" description="Disordered" evidence="1">
    <location>
        <begin position="149"/>
        <end position="183"/>
    </location>
</feature>
<evidence type="ECO:0000256" key="1">
    <source>
        <dbReference type="SAM" id="MobiDB-lite"/>
    </source>
</evidence>
<feature type="region of interest" description="Disordered" evidence="1">
    <location>
        <begin position="1916"/>
        <end position="2001"/>
    </location>
</feature>
<reference evidence="4" key="1">
    <citation type="submission" date="2011-12" db="EMBL/GenBank/DDBJ databases">
        <title>The Draft Genome of Lepisosteus oculatus.</title>
        <authorList>
            <consortium name="The Broad Institute Genome Assembly &amp; Analysis Group"/>
            <consortium name="Computational R&amp;D Group"/>
            <consortium name="and Sequencing Platform"/>
            <person name="Di Palma F."/>
            <person name="Alfoldi J."/>
            <person name="Johnson J."/>
            <person name="Berlin A."/>
            <person name="Gnerre S."/>
            <person name="Jaffe D."/>
            <person name="MacCallum I."/>
            <person name="Young S."/>
            <person name="Walker B.J."/>
            <person name="Lander E.S."/>
            <person name="Lindblad-Toh K."/>
        </authorList>
    </citation>
    <scope>NUCLEOTIDE SEQUENCE [LARGE SCALE GENOMIC DNA]</scope>
</reference>
<reference evidence="3" key="3">
    <citation type="submission" date="2025-09" db="UniProtKB">
        <authorList>
            <consortium name="Ensembl"/>
        </authorList>
    </citation>
    <scope>IDENTIFICATION</scope>
</reference>
<feature type="region of interest" description="Disordered" evidence="1">
    <location>
        <begin position="1481"/>
        <end position="1580"/>
    </location>
</feature>
<feature type="compositionally biased region" description="Acidic residues" evidence="1">
    <location>
        <begin position="166"/>
        <end position="176"/>
    </location>
</feature>
<dbReference type="Proteomes" id="UP000018468">
    <property type="component" value="Linkage group LG12"/>
</dbReference>
<feature type="compositionally biased region" description="Basic and acidic residues" evidence="1">
    <location>
        <begin position="1545"/>
        <end position="1559"/>
    </location>
</feature>
<feature type="compositionally biased region" description="Basic and acidic residues" evidence="1">
    <location>
        <begin position="1441"/>
        <end position="1453"/>
    </location>
</feature>
<feature type="compositionally biased region" description="Polar residues" evidence="1">
    <location>
        <begin position="1417"/>
        <end position="1439"/>
    </location>
</feature>
<feature type="region of interest" description="Disordered" evidence="1">
    <location>
        <begin position="1810"/>
        <end position="1830"/>
    </location>
</feature>
<evidence type="ECO:0000259" key="2">
    <source>
        <dbReference type="Pfam" id="PF15246"/>
    </source>
</evidence>
<dbReference type="EMBL" id="AHAT01011576">
    <property type="status" value="NOT_ANNOTATED_CDS"/>
    <property type="molecule type" value="Genomic_DNA"/>
</dbReference>
<dbReference type="eggNOG" id="ENOG502QWN7">
    <property type="taxonomic scope" value="Eukaryota"/>
</dbReference>
<feature type="compositionally biased region" description="Basic and acidic residues" evidence="1">
    <location>
        <begin position="1206"/>
        <end position="1216"/>
    </location>
</feature>
<feature type="region of interest" description="Disordered" evidence="1">
    <location>
        <begin position="1206"/>
        <end position="1243"/>
    </location>
</feature>
<dbReference type="InParanoid" id="W5M4U7"/>
<dbReference type="InterPro" id="IPR026163">
    <property type="entry name" value="Nckap5l"/>
</dbReference>
<feature type="compositionally biased region" description="Basic and acidic residues" evidence="1">
    <location>
        <begin position="1520"/>
        <end position="1535"/>
    </location>
</feature>
<feature type="compositionally biased region" description="Polar residues" evidence="1">
    <location>
        <begin position="1078"/>
        <end position="1089"/>
    </location>
</feature>
<name>W5M4U7_LEPOC</name>
<dbReference type="EMBL" id="AHAT01011575">
    <property type="status" value="NOT_ANNOTATED_CDS"/>
    <property type="molecule type" value="Genomic_DNA"/>
</dbReference>